<comment type="similarity">
    <text evidence="1">Belongs to the non-flavoprotein flavin reductase family.</text>
</comment>
<comment type="caution">
    <text evidence="4">The sequence shown here is derived from an EMBL/GenBank/DDBJ whole genome shotgun (WGS) entry which is preliminary data.</text>
</comment>
<gene>
    <name evidence="4" type="ORF">AQJ54_41725</name>
</gene>
<dbReference type="SMART" id="SM00903">
    <property type="entry name" value="Flavin_Reduct"/>
    <property type="match status" value="1"/>
</dbReference>
<evidence type="ECO:0000313" key="5">
    <source>
        <dbReference type="Proteomes" id="UP000054375"/>
    </source>
</evidence>
<evidence type="ECO:0000259" key="3">
    <source>
        <dbReference type="SMART" id="SM00903"/>
    </source>
</evidence>
<dbReference type="SUPFAM" id="SSF50475">
    <property type="entry name" value="FMN-binding split barrel"/>
    <property type="match status" value="1"/>
</dbReference>
<dbReference type="GO" id="GO:0010181">
    <property type="term" value="F:FMN binding"/>
    <property type="evidence" value="ECO:0007669"/>
    <property type="project" value="InterPro"/>
</dbReference>
<dbReference type="InterPro" id="IPR002563">
    <property type="entry name" value="Flavin_Rdtase-like_dom"/>
</dbReference>
<dbReference type="AlphaFoldDB" id="A0A124HVI7"/>
<protein>
    <submittedName>
        <fullName evidence="4">Oxidoreductase</fullName>
    </submittedName>
</protein>
<dbReference type="InterPro" id="IPR012349">
    <property type="entry name" value="Split_barrel_FMN-bd"/>
</dbReference>
<evidence type="ECO:0000256" key="2">
    <source>
        <dbReference type="ARBA" id="ARBA00023002"/>
    </source>
</evidence>
<feature type="domain" description="Flavin reductase like" evidence="3">
    <location>
        <begin position="15"/>
        <end position="158"/>
    </location>
</feature>
<dbReference type="EMBL" id="LMWV01000045">
    <property type="protein sequence ID" value="KUN58559.1"/>
    <property type="molecule type" value="Genomic_DNA"/>
</dbReference>
<dbReference type="Gene3D" id="2.30.110.10">
    <property type="entry name" value="Electron Transport, Fmn-binding Protein, Chain A"/>
    <property type="match status" value="1"/>
</dbReference>
<keyword evidence="2" id="KW-0560">Oxidoreductase</keyword>
<dbReference type="PANTHER" id="PTHR30466:SF11">
    <property type="entry name" value="FLAVIN-DEPENDENT MONOOXYGENASE, REDUCTASE SUBUNIT HSAB"/>
    <property type="match status" value="1"/>
</dbReference>
<evidence type="ECO:0000313" key="4">
    <source>
        <dbReference type="EMBL" id="KUN58559.1"/>
    </source>
</evidence>
<evidence type="ECO:0000256" key="1">
    <source>
        <dbReference type="ARBA" id="ARBA00008898"/>
    </source>
</evidence>
<organism evidence="4 5">
    <name type="scientific">Streptomyces griseorubiginosus</name>
    <dbReference type="NCBI Taxonomy" id="67304"/>
    <lineage>
        <taxon>Bacteria</taxon>
        <taxon>Bacillati</taxon>
        <taxon>Actinomycetota</taxon>
        <taxon>Actinomycetes</taxon>
        <taxon>Kitasatosporales</taxon>
        <taxon>Streptomycetaceae</taxon>
        <taxon>Streptomyces</taxon>
    </lineage>
</organism>
<dbReference type="GO" id="GO:0042602">
    <property type="term" value="F:riboflavin reductase (NADPH) activity"/>
    <property type="evidence" value="ECO:0007669"/>
    <property type="project" value="TreeGrafter"/>
</dbReference>
<dbReference type="RefSeq" id="WP_062246711.1">
    <property type="nucleotide sequence ID" value="NZ_JBEPAT010000002.1"/>
</dbReference>
<reference evidence="4 5" key="1">
    <citation type="submission" date="2015-10" db="EMBL/GenBank/DDBJ databases">
        <title>Draft genome sequence of Streptomyces griseorubiginosus DSM 40469, type strain for the species Streptomyces griseorubiginosus.</title>
        <authorList>
            <person name="Ruckert C."/>
            <person name="Winkler A."/>
            <person name="Kalinowski J."/>
            <person name="Kampfer P."/>
            <person name="Glaeser S."/>
        </authorList>
    </citation>
    <scope>NUCLEOTIDE SEQUENCE [LARGE SCALE GENOMIC DNA]</scope>
    <source>
        <strain evidence="4 5">DSM 40469</strain>
    </source>
</reference>
<dbReference type="Proteomes" id="UP000054375">
    <property type="component" value="Unassembled WGS sequence"/>
</dbReference>
<sequence>MQASQETPEELRHAFGHLPSGVVAVCALVGGRPVGMAASSFVPVSLKPPLVSFCAARTSRTWEALRQAPSLGVSVLAEDHGTLCRALASSAEDRFADVRWEAGESGAVFLPGTVLWLECALDSEVEAGDHVIAVLRLRGTALFPQVRPLVFHQGHFERLDSSQPPARSHASA</sequence>
<dbReference type="InterPro" id="IPR050268">
    <property type="entry name" value="NADH-dep_flavin_reductase"/>
</dbReference>
<name>A0A124HVI7_9ACTN</name>
<accession>A0A124HVI7</accession>
<dbReference type="Pfam" id="PF01613">
    <property type="entry name" value="Flavin_Reduct"/>
    <property type="match status" value="1"/>
</dbReference>
<keyword evidence="5" id="KW-1185">Reference proteome</keyword>
<dbReference type="PANTHER" id="PTHR30466">
    <property type="entry name" value="FLAVIN REDUCTASE"/>
    <property type="match status" value="1"/>
</dbReference>
<proteinExistence type="inferred from homology"/>